<feature type="region of interest" description="Disordered" evidence="1">
    <location>
        <begin position="458"/>
        <end position="520"/>
    </location>
</feature>
<reference evidence="4" key="1">
    <citation type="submission" date="2012-12" db="EMBL/GenBank/DDBJ databases">
        <authorList>
            <person name="Hellsten U."/>
            <person name="Grimwood J."/>
            <person name="Chapman J.A."/>
            <person name="Shapiro H."/>
            <person name="Aerts A."/>
            <person name="Otillar R.P."/>
            <person name="Terry A.Y."/>
            <person name="Boore J.L."/>
            <person name="Simakov O."/>
            <person name="Marletaz F."/>
            <person name="Cho S.-J."/>
            <person name="Edsinger-Gonzales E."/>
            <person name="Havlak P."/>
            <person name="Kuo D.-H."/>
            <person name="Larsson T."/>
            <person name="Lv J."/>
            <person name="Arendt D."/>
            <person name="Savage R."/>
            <person name="Osoegawa K."/>
            <person name="de Jong P."/>
            <person name="Lindberg D.R."/>
            <person name="Seaver E.C."/>
            <person name="Weisblat D.A."/>
            <person name="Putnam N.H."/>
            <person name="Grigoriev I.V."/>
            <person name="Rokhsar D.S."/>
        </authorList>
    </citation>
    <scope>NUCLEOTIDE SEQUENCE</scope>
    <source>
        <strain evidence="4">I ESC-2004</strain>
    </source>
</reference>
<dbReference type="HOGENOM" id="CLU_038694_0_0_1"/>
<dbReference type="OrthoDB" id="6283957at2759"/>
<keyword evidence="4" id="KW-1185">Reference proteome</keyword>
<dbReference type="PANTHER" id="PTHR28642">
    <property type="entry name" value="MEIOSIS 1 ARREST PROTEIN"/>
    <property type="match status" value="1"/>
</dbReference>
<dbReference type="InterPro" id="IPR033587">
    <property type="entry name" value="M1AP"/>
</dbReference>
<sequence>MNHRSAFSRQPARLLLLDLNPPCDFDLCNKLCTSLDHFLSLASSLGGNCRVPFFGMILLTSSPEVVVPLQNVRGNFPRLHAVLREIKETFNSLSLGCEKGDVGALLSEGINEAIAMFKRQSQTLLQTTGYWTQLDISVLTSQNTPRVYKDLQNAISGLQVDCLKKIQILNISIMNGASPAESSSSSSNSQMSSSSEAACNSECGNMIDYVNVDNDVLSFESFFKSWFHDAGTDSEHLQIEIPCKAGMAIEHEPIVLKCDLEERMLSPDLLENVPHYTVCVDQVQTKSGQLPLKKSSSSQFPVYHIRVTSRLAKENICESVLYGMPHILKPTSCWKMDWDELDRNQQHFSAMCRLLYERDEVLVACSQFPDQKQSGFPYRSPRHPEGSFLLLPSNQNTMLIKALAVKELLLPNDFSSADEACDQTKARTLDALDGLPQIDSYNPLKSESKLYESLIAALDKTRTQPTKPNSRPRGLAKPRRVTPSRSDYTRGGGSRVPGIRPGSKNTCYNEEPEDLFPTHL</sequence>
<dbReference type="STRING" id="283909.R7T420"/>
<evidence type="ECO:0000313" key="4">
    <source>
        <dbReference type="Proteomes" id="UP000014760"/>
    </source>
</evidence>
<dbReference type="Proteomes" id="UP000014760">
    <property type="component" value="Unassembled WGS sequence"/>
</dbReference>
<evidence type="ECO:0000256" key="1">
    <source>
        <dbReference type="SAM" id="MobiDB-lite"/>
    </source>
</evidence>
<gene>
    <name evidence="2" type="ORF">CAPTEDRAFT_198852</name>
</gene>
<dbReference type="GO" id="GO:0007127">
    <property type="term" value="P:meiosis I"/>
    <property type="evidence" value="ECO:0007669"/>
    <property type="project" value="InterPro"/>
</dbReference>
<reference evidence="3" key="3">
    <citation type="submission" date="2015-06" db="UniProtKB">
        <authorList>
            <consortium name="EnsemblMetazoa"/>
        </authorList>
    </citation>
    <scope>IDENTIFICATION</scope>
</reference>
<dbReference type="EMBL" id="AMQN01003618">
    <property type="status" value="NOT_ANNOTATED_CDS"/>
    <property type="molecule type" value="Genomic_DNA"/>
</dbReference>
<dbReference type="AlphaFoldDB" id="R7T420"/>
<dbReference type="GO" id="GO:0051308">
    <property type="term" value="P:male meiosis chromosome separation"/>
    <property type="evidence" value="ECO:0007669"/>
    <property type="project" value="TreeGrafter"/>
</dbReference>
<name>R7T420_CAPTE</name>
<dbReference type="GO" id="GO:0007283">
    <property type="term" value="P:spermatogenesis"/>
    <property type="evidence" value="ECO:0007669"/>
    <property type="project" value="InterPro"/>
</dbReference>
<dbReference type="EnsemblMetazoa" id="CapteT198852">
    <property type="protein sequence ID" value="CapteP198852"/>
    <property type="gene ID" value="CapteG198852"/>
</dbReference>
<dbReference type="PANTHER" id="PTHR28642:SF1">
    <property type="entry name" value="MEIOSIS 1 ARREST PROTEIN"/>
    <property type="match status" value="1"/>
</dbReference>
<evidence type="ECO:0000313" key="3">
    <source>
        <dbReference type="EnsemblMetazoa" id="CapteP198852"/>
    </source>
</evidence>
<evidence type="ECO:0000313" key="2">
    <source>
        <dbReference type="EMBL" id="ELT87476.1"/>
    </source>
</evidence>
<proteinExistence type="predicted"/>
<evidence type="ECO:0008006" key="5">
    <source>
        <dbReference type="Google" id="ProtNLM"/>
    </source>
</evidence>
<reference evidence="2 4" key="2">
    <citation type="journal article" date="2013" name="Nature">
        <title>Insights into bilaterian evolution from three spiralian genomes.</title>
        <authorList>
            <person name="Simakov O."/>
            <person name="Marletaz F."/>
            <person name="Cho S.J."/>
            <person name="Edsinger-Gonzales E."/>
            <person name="Havlak P."/>
            <person name="Hellsten U."/>
            <person name="Kuo D.H."/>
            <person name="Larsson T."/>
            <person name="Lv J."/>
            <person name="Arendt D."/>
            <person name="Savage R."/>
            <person name="Osoegawa K."/>
            <person name="de Jong P."/>
            <person name="Grimwood J."/>
            <person name="Chapman J.A."/>
            <person name="Shapiro H."/>
            <person name="Aerts A."/>
            <person name="Otillar R.P."/>
            <person name="Terry A.Y."/>
            <person name="Boore J.L."/>
            <person name="Grigoriev I.V."/>
            <person name="Lindberg D.R."/>
            <person name="Seaver E.C."/>
            <person name="Weisblat D.A."/>
            <person name="Putnam N.H."/>
            <person name="Rokhsar D.S."/>
        </authorList>
    </citation>
    <scope>NUCLEOTIDE SEQUENCE</scope>
    <source>
        <strain evidence="2 4">I ESC-2004</strain>
    </source>
</reference>
<dbReference type="EMBL" id="KB312312">
    <property type="protein sequence ID" value="ELT87476.1"/>
    <property type="molecule type" value="Genomic_DNA"/>
</dbReference>
<accession>R7T420</accession>
<protein>
    <recommendedName>
        <fullName evidence="5">Meiosis 1 arrest protein</fullName>
    </recommendedName>
</protein>
<organism evidence="2">
    <name type="scientific">Capitella teleta</name>
    <name type="common">Polychaete worm</name>
    <dbReference type="NCBI Taxonomy" id="283909"/>
    <lineage>
        <taxon>Eukaryota</taxon>
        <taxon>Metazoa</taxon>
        <taxon>Spiralia</taxon>
        <taxon>Lophotrochozoa</taxon>
        <taxon>Annelida</taxon>
        <taxon>Polychaeta</taxon>
        <taxon>Sedentaria</taxon>
        <taxon>Scolecida</taxon>
        <taxon>Capitellidae</taxon>
        <taxon>Capitella</taxon>
    </lineage>
</organism>
<dbReference type="OMA" id="LRKHPCK"/>